<reference evidence="3" key="2">
    <citation type="submission" date="2020-09" db="EMBL/GenBank/DDBJ databases">
        <authorList>
            <person name="Sun Q."/>
            <person name="Zhou Y."/>
        </authorList>
    </citation>
    <scope>NUCLEOTIDE SEQUENCE</scope>
    <source>
        <strain evidence="3">CGMCC 1.15178</strain>
    </source>
</reference>
<dbReference type="InterPro" id="IPR036582">
    <property type="entry name" value="Mao_N_sf"/>
</dbReference>
<dbReference type="Proteomes" id="UP000612456">
    <property type="component" value="Unassembled WGS sequence"/>
</dbReference>
<evidence type="ECO:0000313" key="4">
    <source>
        <dbReference type="Proteomes" id="UP000612456"/>
    </source>
</evidence>
<protein>
    <recommendedName>
        <fullName evidence="2">Copper amine oxidase-like N-terminal domain-containing protein</fullName>
    </recommendedName>
</protein>
<dbReference type="Pfam" id="PF07833">
    <property type="entry name" value="Cu_amine_oxidN1"/>
    <property type="match status" value="1"/>
</dbReference>
<organism evidence="3 4">
    <name type="scientific">Paenibacillus nasutitermitis</name>
    <dbReference type="NCBI Taxonomy" id="1652958"/>
    <lineage>
        <taxon>Bacteria</taxon>
        <taxon>Bacillati</taxon>
        <taxon>Bacillota</taxon>
        <taxon>Bacilli</taxon>
        <taxon>Bacillales</taxon>
        <taxon>Paenibacillaceae</taxon>
        <taxon>Paenibacillus</taxon>
    </lineage>
</organism>
<evidence type="ECO:0000313" key="3">
    <source>
        <dbReference type="EMBL" id="GGD60981.1"/>
    </source>
</evidence>
<dbReference type="EMBL" id="BMHP01000001">
    <property type="protein sequence ID" value="GGD60981.1"/>
    <property type="molecule type" value="Genomic_DNA"/>
</dbReference>
<accession>A0A916YTH1</accession>
<sequence length="326" mass="36080">MKKLTCMLTLVGAIMFGSTAAAAGNIGITYLGKLVQTDSPPIIDKGRVLIPLRVVSEALGAKVDWSQQSQTVTIDKWMQHMSLTLGQQVAIIEEKHANGTSKETVKLDVPVKAIHNRIYISVRFASEHFGYRVDWADRTVSIKSPMSDRERANLYTGDLTTARKIVIHAKTSGGGGHYEYPALETLHPTLNYDKEFLFPKGEAFRFFYIYGDETATLFEYKDDFPVATWQAHLDPYAADPFVQLLNGRFKDATGPMPDIGGPFLYYETGFSGPTSWESSGQVGMDGKVEVRAYKNKDAADVTHVSGTIAYSLPGEIRKEAVEIPKL</sequence>
<keyword evidence="4" id="KW-1185">Reference proteome</keyword>
<feature type="domain" description="Copper amine oxidase-like N-terminal" evidence="2">
    <location>
        <begin position="32"/>
        <end position="141"/>
    </location>
</feature>
<feature type="chain" id="PRO_5039642983" description="Copper amine oxidase-like N-terminal domain-containing protein" evidence="1">
    <location>
        <begin position="24"/>
        <end position="326"/>
    </location>
</feature>
<name>A0A916YTH1_9BACL</name>
<dbReference type="AlphaFoldDB" id="A0A916YTH1"/>
<keyword evidence="1" id="KW-0732">Signal</keyword>
<dbReference type="Gene3D" id="3.30.457.10">
    <property type="entry name" value="Copper amine oxidase-like, N-terminal domain"/>
    <property type="match status" value="1"/>
</dbReference>
<dbReference type="InterPro" id="IPR012854">
    <property type="entry name" value="Cu_amine_oxidase-like_N"/>
</dbReference>
<gene>
    <name evidence="3" type="ORF">GCM10010911_18550</name>
</gene>
<proteinExistence type="predicted"/>
<reference evidence="3" key="1">
    <citation type="journal article" date="2014" name="Int. J. Syst. Evol. Microbiol.">
        <title>Complete genome sequence of Corynebacterium casei LMG S-19264T (=DSM 44701T), isolated from a smear-ripened cheese.</title>
        <authorList>
            <consortium name="US DOE Joint Genome Institute (JGI-PGF)"/>
            <person name="Walter F."/>
            <person name="Albersmeier A."/>
            <person name="Kalinowski J."/>
            <person name="Ruckert C."/>
        </authorList>
    </citation>
    <scope>NUCLEOTIDE SEQUENCE</scope>
    <source>
        <strain evidence="3">CGMCC 1.15178</strain>
    </source>
</reference>
<evidence type="ECO:0000256" key="1">
    <source>
        <dbReference type="SAM" id="SignalP"/>
    </source>
</evidence>
<feature type="signal peptide" evidence="1">
    <location>
        <begin position="1"/>
        <end position="23"/>
    </location>
</feature>
<evidence type="ECO:0000259" key="2">
    <source>
        <dbReference type="Pfam" id="PF07833"/>
    </source>
</evidence>
<comment type="caution">
    <text evidence="3">The sequence shown here is derived from an EMBL/GenBank/DDBJ whole genome shotgun (WGS) entry which is preliminary data.</text>
</comment>
<dbReference type="SUPFAM" id="SSF55383">
    <property type="entry name" value="Copper amine oxidase, domain N"/>
    <property type="match status" value="1"/>
</dbReference>